<reference evidence="1 2" key="1">
    <citation type="submission" date="2018-01" db="EMBL/GenBank/DDBJ databases">
        <title>Draft genome sequence of the feruloyl esterase-producing strain Lactobacillus fermentum CRL 1446, isolated from artisanal goat milk cheese.</title>
        <authorList>
            <person name="Abeijon Mukdsi M.C."/>
            <person name="Saavedra L."/>
            <person name="Gauffin Cano M.P."/>
            <person name="Hebert E.M."/>
            <person name="Medina R.B."/>
        </authorList>
    </citation>
    <scope>NUCLEOTIDE SEQUENCE [LARGE SCALE GENOMIC DNA]</scope>
    <source>
        <strain evidence="1 2">CRL 1446</strain>
    </source>
</reference>
<gene>
    <name evidence="1" type="ORF">C1Y38_11260</name>
</gene>
<accession>A0A2K2TFY7</accession>
<dbReference type="AlphaFoldDB" id="A0A2K2TFY7"/>
<protein>
    <submittedName>
        <fullName evidence="1">Uncharacterized protein</fullName>
    </submittedName>
</protein>
<dbReference type="RefSeq" id="WP_103205721.1">
    <property type="nucleotide sequence ID" value="NZ_OKQY01000053.1"/>
</dbReference>
<proteinExistence type="predicted"/>
<dbReference type="EMBL" id="POTQ01000054">
    <property type="protein sequence ID" value="PNV56927.1"/>
    <property type="molecule type" value="Genomic_DNA"/>
</dbReference>
<evidence type="ECO:0000313" key="1">
    <source>
        <dbReference type="EMBL" id="PNV56927.1"/>
    </source>
</evidence>
<organism evidence="1 2">
    <name type="scientific">Limosilactobacillus fermentum</name>
    <name type="common">Lactobacillus fermentum</name>
    <dbReference type="NCBI Taxonomy" id="1613"/>
    <lineage>
        <taxon>Bacteria</taxon>
        <taxon>Bacillati</taxon>
        <taxon>Bacillota</taxon>
        <taxon>Bacilli</taxon>
        <taxon>Lactobacillales</taxon>
        <taxon>Lactobacillaceae</taxon>
        <taxon>Limosilactobacillus</taxon>
    </lineage>
</organism>
<name>A0A2K2TFY7_LIMFE</name>
<comment type="caution">
    <text evidence="1">The sequence shown here is derived from an EMBL/GenBank/DDBJ whole genome shotgun (WGS) entry which is preliminary data.</text>
</comment>
<dbReference type="Proteomes" id="UP000236514">
    <property type="component" value="Unassembled WGS sequence"/>
</dbReference>
<sequence>MFKYTSRMIERNFELERDFGISELKIYAYRYDDSLRVIGSIKSSRIKEAFTLALVAYDTNGDIVLTDENDSYGSGIVTSRISPKTFFDDFPFSFSCWESQVPKISKIKIYPVGD</sequence>
<evidence type="ECO:0000313" key="2">
    <source>
        <dbReference type="Proteomes" id="UP000236514"/>
    </source>
</evidence>